<feature type="region of interest" description="Disordered" evidence="1">
    <location>
        <begin position="1"/>
        <end position="177"/>
    </location>
</feature>
<evidence type="ECO:0000313" key="3">
    <source>
        <dbReference type="EMBL" id="CEM16944.1"/>
    </source>
</evidence>
<accession>A0A0G4FR54</accession>
<feature type="transmembrane region" description="Helical" evidence="2">
    <location>
        <begin position="429"/>
        <end position="452"/>
    </location>
</feature>
<keyword evidence="2" id="KW-0472">Membrane</keyword>
<feature type="transmembrane region" description="Helical" evidence="2">
    <location>
        <begin position="306"/>
        <end position="328"/>
    </location>
</feature>
<name>A0A0G4FR54_9ALVE</name>
<dbReference type="VEuPathDB" id="CryptoDB:Cvel_18320"/>
<dbReference type="AlphaFoldDB" id="A0A0G4FR54"/>
<keyword evidence="2" id="KW-1133">Transmembrane helix</keyword>
<gene>
    <name evidence="3" type="ORF">Cvel_18320</name>
</gene>
<evidence type="ECO:0000256" key="2">
    <source>
        <dbReference type="SAM" id="Phobius"/>
    </source>
</evidence>
<sequence length="495" mass="51526">MSGTELGGGPRGGTGAVAREGVGMDAAAVFSDGEEIGGDGEEEPEEEGQEEGEEGGSAGSLGTSVSLSDGGGSERDQEEGGADVGGGGKKTFQAEHTGVHGAPPVRRESSVTLTDSDGSSEGVTPTSQQEQRESLEHPTAILPRHPAHTARPGYEADQWQRCESPGGRERSPATRQSEGFALYHSRHSFGTMMHSMSQLTDLSSASADSLGSLSSDLEEEGLRLELSRSASVAMAGGGALGDNLNKRRRSIQQGTSPSHLASLRSCLRLWRRDLTKALPVPGLFLFPFSKLSLTEKAAVFFFQQNLTLLMCAVFSFLVDGAILGWAAVGSLSSLVGWGGAKVSNASLRCTPRPNMGGEGGGIGRRGTNFRVGGGAGGRLAGPRSSLYLQPRGRQNKRAAVVTAGLFAGGVGMGVTALVLVGVAPLSSPSLHLVCLFATLFSVVLSYLCFPVVDSLLLAGRRGLRALLLPSQTGGRDRRKSRTSMRKSPFSSINLA</sequence>
<keyword evidence="2" id="KW-0812">Transmembrane</keyword>
<feature type="compositionally biased region" description="Gly residues" evidence="1">
    <location>
        <begin position="1"/>
        <end position="15"/>
    </location>
</feature>
<protein>
    <recommendedName>
        <fullName evidence="4">Transmembrane protein</fullName>
    </recommendedName>
</protein>
<proteinExistence type="predicted"/>
<feature type="compositionally biased region" description="Acidic residues" evidence="1">
    <location>
        <begin position="32"/>
        <end position="54"/>
    </location>
</feature>
<evidence type="ECO:0008006" key="4">
    <source>
        <dbReference type="Google" id="ProtNLM"/>
    </source>
</evidence>
<feature type="region of interest" description="Disordered" evidence="1">
    <location>
        <begin position="472"/>
        <end position="495"/>
    </location>
</feature>
<evidence type="ECO:0000256" key="1">
    <source>
        <dbReference type="SAM" id="MobiDB-lite"/>
    </source>
</evidence>
<dbReference type="EMBL" id="CDMZ01000565">
    <property type="protein sequence ID" value="CEM16944.1"/>
    <property type="molecule type" value="Genomic_DNA"/>
</dbReference>
<reference evidence="3" key="1">
    <citation type="submission" date="2014-11" db="EMBL/GenBank/DDBJ databases">
        <authorList>
            <person name="Otto D Thomas"/>
            <person name="Naeem Raeece"/>
        </authorList>
    </citation>
    <scope>NUCLEOTIDE SEQUENCE</scope>
</reference>
<feature type="transmembrane region" description="Helical" evidence="2">
    <location>
        <begin position="398"/>
        <end position="423"/>
    </location>
</feature>
<feature type="compositionally biased region" description="Polar residues" evidence="1">
    <location>
        <begin position="110"/>
        <end position="129"/>
    </location>
</feature>
<organism evidence="3">
    <name type="scientific">Chromera velia CCMP2878</name>
    <dbReference type="NCBI Taxonomy" id="1169474"/>
    <lineage>
        <taxon>Eukaryota</taxon>
        <taxon>Sar</taxon>
        <taxon>Alveolata</taxon>
        <taxon>Colpodellida</taxon>
        <taxon>Chromeraceae</taxon>
        <taxon>Chromera</taxon>
    </lineage>
</organism>